<evidence type="ECO:0000256" key="6">
    <source>
        <dbReference type="ARBA" id="ARBA00023002"/>
    </source>
</evidence>
<feature type="binding site" evidence="11">
    <location>
        <position position="372"/>
    </location>
    <ligand>
        <name>Fe cation</name>
        <dbReference type="ChEBI" id="CHEBI:24875"/>
    </ligand>
</feature>
<evidence type="ECO:0000256" key="10">
    <source>
        <dbReference type="PIRSR" id="PIRSR605708-1"/>
    </source>
</evidence>
<protein>
    <recommendedName>
        <fullName evidence="9">Homogentisate 1,2-dioxygenase</fullName>
        <ecNumber evidence="9">1.13.11.5</ecNumber>
    </recommendedName>
</protein>
<comment type="cofactor">
    <cofactor evidence="1 11">
        <name>Fe cation</name>
        <dbReference type="ChEBI" id="CHEBI:24875"/>
    </cofactor>
</comment>
<evidence type="ECO:0000259" key="12">
    <source>
        <dbReference type="Pfam" id="PF04209"/>
    </source>
</evidence>
<dbReference type="GO" id="GO:0046872">
    <property type="term" value="F:metal ion binding"/>
    <property type="evidence" value="ECO:0007669"/>
    <property type="project" value="UniProtKB-KW"/>
</dbReference>
<gene>
    <name evidence="14" type="ORF">GT347_16920</name>
</gene>
<evidence type="ECO:0000256" key="2">
    <source>
        <dbReference type="ARBA" id="ARBA00007757"/>
    </source>
</evidence>
<feature type="binding site" evidence="11">
    <location>
        <position position="351"/>
    </location>
    <ligand>
        <name>homogentisate</name>
        <dbReference type="ChEBI" id="CHEBI:16169"/>
    </ligand>
</feature>
<dbReference type="InterPro" id="IPR005708">
    <property type="entry name" value="Homogentis_dOase"/>
</dbReference>
<dbReference type="Pfam" id="PF20510">
    <property type="entry name" value="HgmA_N"/>
    <property type="match status" value="1"/>
</dbReference>
<accession>A0A857J726</accession>
<feature type="binding site" evidence="11">
    <location>
        <position position="372"/>
    </location>
    <ligand>
        <name>homogentisate</name>
        <dbReference type="ChEBI" id="CHEBI:16169"/>
    </ligand>
</feature>
<evidence type="ECO:0000313" key="14">
    <source>
        <dbReference type="EMBL" id="QHI99507.1"/>
    </source>
</evidence>
<feature type="domain" description="Homogentisate 1,2-dioxygenase C-terminal" evidence="12">
    <location>
        <begin position="282"/>
        <end position="433"/>
    </location>
</feature>
<evidence type="ECO:0000259" key="13">
    <source>
        <dbReference type="Pfam" id="PF20510"/>
    </source>
</evidence>
<proteinExistence type="inferred from homology"/>
<evidence type="ECO:0000256" key="5">
    <source>
        <dbReference type="ARBA" id="ARBA00022964"/>
    </source>
</evidence>
<dbReference type="CDD" id="cd07000">
    <property type="entry name" value="cupin_HGO_N"/>
    <property type="match status" value="1"/>
</dbReference>
<sequence length="435" mass="47645">MQSPTAAAPLAYQNGFGNQFATESVAGALPLGRNSPQKPPFALYPELVSGSAFTAPRHENLRSWLYRRQPSVVSGRYRPYEQPRWTSGAQAGGPMPPEPLRWNPFPIPEAPTDFIDGLCTVAANGDVEQQSGVGSLVYLANRSMERRALVNADGEMLIVPQQGRLLLTTEMGVLEVRPGEIALLPRGIAFKVGLPDGPSRGYVCENYGAHFRLPELGPIGSNGLANARDFQAPVAAAEAQGGSYRLVKRFGGRLWEADLDHSPFNVLAWHGNLAPLKYDTANFMVIGSISFDHPDPSIFTVLTSPSDRPGTANCDFVIFPPRWLVMEDTFRPPWYHRNLMSEFMGLVHGQYDAKPQGFKPGGASLHNGMVPHGPDEESYVRASGAELQPHKLDGTLAFMFESRWRFVPTAFALQGGALDPDYPDCWQGLPDRFAP</sequence>
<evidence type="ECO:0000256" key="7">
    <source>
        <dbReference type="ARBA" id="ARBA00023004"/>
    </source>
</evidence>
<dbReference type="Pfam" id="PF04209">
    <property type="entry name" value="HgmA_C"/>
    <property type="match status" value="1"/>
</dbReference>
<reference evidence="14 15" key="1">
    <citation type="submission" date="2020-01" db="EMBL/GenBank/DDBJ databases">
        <title>Genome sequencing of strain KACC 21265.</title>
        <authorList>
            <person name="Heo J."/>
            <person name="Kim S.-J."/>
            <person name="Kim J.-S."/>
            <person name="Hong S.-B."/>
            <person name="Kwon S.-W."/>
        </authorList>
    </citation>
    <scope>NUCLEOTIDE SEQUENCE [LARGE SCALE GENOMIC DNA]</scope>
    <source>
        <strain evidence="14 15">KACC 21265</strain>
    </source>
</reference>
<keyword evidence="6 14" id="KW-0560">Oxidoreductase</keyword>
<dbReference type="InterPro" id="IPR046452">
    <property type="entry name" value="HgmA_N"/>
</dbReference>
<dbReference type="InterPro" id="IPR014710">
    <property type="entry name" value="RmlC-like_jellyroll"/>
</dbReference>
<keyword evidence="5 14" id="KW-0223">Dioxygenase</keyword>
<keyword evidence="3 11" id="KW-0479">Metal-binding</keyword>
<evidence type="ECO:0000256" key="9">
    <source>
        <dbReference type="NCBIfam" id="TIGR01015"/>
    </source>
</evidence>
<dbReference type="AlphaFoldDB" id="A0A857J726"/>
<dbReference type="RefSeq" id="WP_160553319.1">
    <property type="nucleotide sequence ID" value="NZ_CP047650.1"/>
</dbReference>
<feature type="binding site" evidence="11">
    <location>
        <position position="336"/>
    </location>
    <ligand>
        <name>Fe cation</name>
        <dbReference type="ChEBI" id="CHEBI:24875"/>
    </ligand>
</feature>
<dbReference type="NCBIfam" id="TIGR01015">
    <property type="entry name" value="hmgA"/>
    <property type="match status" value="1"/>
</dbReference>
<keyword evidence="7 11" id="KW-0408">Iron</keyword>
<dbReference type="GO" id="GO:0006559">
    <property type="term" value="P:L-phenylalanine catabolic process"/>
    <property type="evidence" value="ECO:0007669"/>
    <property type="project" value="UniProtKB-UniRule"/>
</dbReference>
<evidence type="ECO:0000256" key="4">
    <source>
        <dbReference type="ARBA" id="ARBA00022878"/>
    </source>
</evidence>
<organism evidence="14 15">
    <name type="scientific">Xylophilus rhododendri</name>
    <dbReference type="NCBI Taxonomy" id="2697032"/>
    <lineage>
        <taxon>Bacteria</taxon>
        <taxon>Pseudomonadati</taxon>
        <taxon>Pseudomonadota</taxon>
        <taxon>Betaproteobacteria</taxon>
        <taxon>Burkholderiales</taxon>
        <taxon>Xylophilus</taxon>
    </lineage>
</organism>
<dbReference type="GO" id="GO:0005737">
    <property type="term" value="C:cytoplasm"/>
    <property type="evidence" value="ECO:0007669"/>
    <property type="project" value="TreeGrafter"/>
</dbReference>
<evidence type="ECO:0000256" key="8">
    <source>
        <dbReference type="ARBA" id="ARBA00023232"/>
    </source>
</evidence>
<dbReference type="KEGG" id="xyk:GT347_16920"/>
<dbReference type="InterPro" id="IPR046451">
    <property type="entry name" value="HgmA_C"/>
</dbReference>
<dbReference type="Proteomes" id="UP000464787">
    <property type="component" value="Chromosome"/>
</dbReference>
<keyword evidence="15" id="KW-1185">Reference proteome</keyword>
<dbReference type="EC" id="1.13.11.5" evidence="9"/>
<dbReference type="PANTHER" id="PTHR11056:SF0">
    <property type="entry name" value="HOMOGENTISATE 1,2-DIOXYGENASE"/>
    <property type="match status" value="1"/>
</dbReference>
<dbReference type="GO" id="GO:0006572">
    <property type="term" value="P:L-tyrosine catabolic process"/>
    <property type="evidence" value="ECO:0007669"/>
    <property type="project" value="UniProtKB-UniRule"/>
</dbReference>
<dbReference type="SUPFAM" id="SSF51182">
    <property type="entry name" value="RmlC-like cupins"/>
    <property type="match status" value="1"/>
</dbReference>
<evidence type="ECO:0000313" key="15">
    <source>
        <dbReference type="Proteomes" id="UP000464787"/>
    </source>
</evidence>
<feature type="binding site" evidence="11">
    <location>
        <position position="342"/>
    </location>
    <ligand>
        <name>Fe cation</name>
        <dbReference type="ChEBI" id="CHEBI:24875"/>
    </ligand>
</feature>
<comment type="similarity">
    <text evidence="2">Belongs to the homogentisate dioxygenase family.</text>
</comment>
<feature type="domain" description="Homogentisate 1,2-dioxygenase N-terminal" evidence="13">
    <location>
        <begin position="11"/>
        <end position="279"/>
    </location>
</feature>
<dbReference type="EMBL" id="CP047650">
    <property type="protein sequence ID" value="QHI99507.1"/>
    <property type="molecule type" value="Genomic_DNA"/>
</dbReference>
<keyword evidence="4" id="KW-0828">Tyrosine catabolism</keyword>
<dbReference type="Gene3D" id="2.60.120.10">
    <property type="entry name" value="Jelly Rolls"/>
    <property type="match status" value="1"/>
</dbReference>
<feature type="active site" description="Proton acceptor" evidence="10">
    <location>
        <position position="293"/>
    </location>
</feature>
<evidence type="ECO:0000256" key="3">
    <source>
        <dbReference type="ARBA" id="ARBA00022723"/>
    </source>
</evidence>
<dbReference type="FunFam" id="2.60.120.10:FF:000034">
    <property type="entry name" value="Homogentisate 1,2-dioxygenase"/>
    <property type="match status" value="1"/>
</dbReference>
<name>A0A857J726_9BURK</name>
<keyword evidence="8" id="KW-0585">Phenylalanine catabolism</keyword>
<evidence type="ECO:0000256" key="1">
    <source>
        <dbReference type="ARBA" id="ARBA00001962"/>
    </source>
</evidence>
<evidence type="ECO:0000256" key="11">
    <source>
        <dbReference type="PIRSR" id="PIRSR605708-2"/>
    </source>
</evidence>
<dbReference type="PANTHER" id="PTHR11056">
    <property type="entry name" value="HOMOGENTISATE 1,2-DIOXYGENASE"/>
    <property type="match status" value="1"/>
</dbReference>
<dbReference type="GO" id="GO:0004411">
    <property type="term" value="F:homogentisate 1,2-dioxygenase activity"/>
    <property type="evidence" value="ECO:0007669"/>
    <property type="project" value="UniProtKB-UniRule"/>
</dbReference>
<dbReference type="InterPro" id="IPR011051">
    <property type="entry name" value="RmlC_Cupin_sf"/>
</dbReference>